<dbReference type="Proteomes" id="UP001596395">
    <property type="component" value="Unassembled WGS sequence"/>
</dbReference>
<accession>A0ABD5VHX0</accession>
<comment type="caution">
    <text evidence="3">The sequence shown here is derived from an EMBL/GenBank/DDBJ whole genome shotgun (WGS) entry which is preliminary data.</text>
</comment>
<organism evidence="3 4">
    <name type="scientific">Halorubellus litoreus</name>
    <dbReference type="NCBI Taxonomy" id="755308"/>
    <lineage>
        <taxon>Archaea</taxon>
        <taxon>Methanobacteriati</taxon>
        <taxon>Methanobacteriota</taxon>
        <taxon>Stenosarchaea group</taxon>
        <taxon>Halobacteria</taxon>
        <taxon>Halobacteriales</taxon>
        <taxon>Halorubellaceae</taxon>
        <taxon>Halorubellus</taxon>
    </lineage>
</organism>
<dbReference type="AlphaFoldDB" id="A0ABD5VHX0"/>
<gene>
    <name evidence="3" type="ORF">ACFQGB_16460</name>
</gene>
<feature type="domain" description="HVO-A0261-like N-terminal" evidence="2">
    <location>
        <begin position="9"/>
        <end position="94"/>
    </location>
</feature>
<dbReference type="RefSeq" id="WP_336351406.1">
    <property type="nucleotide sequence ID" value="NZ_JAZAQL010000003.1"/>
</dbReference>
<dbReference type="InterPro" id="IPR036390">
    <property type="entry name" value="WH_DNA-bd_sf"/>
</dbReference>
<dbReference type="InterPro" id="IPR013561">
    <property type="entry name" value="FilR1_middle_dom"/>
</dbReference>
<protein>
    <submittedName>
        <fullName evidence="3">Helix-turn-helix transcriptional regulator</fullName>
    </submittedName>
</protein>
<dbReference type="Pfam" id="PF25213">
    <property type="entry name" value="HVO_A0261_N"/>
    <property type="match status" value="1"/>
</dbReference>
<dbReference type="InterPro" id="IPR036388">
    <property type="entry name" value="WH-like_DNA-bd_sf"/>
</dbReference>
<proteinExistence type="predicted"/>
<dbReference type="Pfam" id="PF08350">
    <property type="entry name" value="FilR1_middle"/>
    <property type="match status" value="1"/>
</dbReference>
<dbReference type="EMBL" id="JBHSXN010000003">
    <property type="protein sequence ID" value="MFC6954458.1"/>
    <property type="molecule type" value="Genomic_DNA"/>
</dbReference>
<sequence length="255" mass="27692">MDERTARIEDVEFLARSTTRIRLLETLRERGPATREDLREALSASRTTVSRNLDALCDRGWVRATDREYALTPGTDAIVDRFLDLESTVGIADRLRPFLEHVDDDAFDVDLGLLDEATVTVTEPGDPLAMVNAHVAAIQRSTDVLAAVPFLGLHATEAVHESVVDGDATVELVAGPRVVETLLEAPGYAALAADLQAADGFTLSRAPADVPFYVGVLDDVVQVGVDEDGEPRALIESTTPAVRDWARAKIDSFRE</sequence>
<evidence type="ECO:0000259" key="2">
    <source>
        <dbReference type="Pfam" id="PF25213"/>
    </source>
</evidence>
<name>A0ABD5VHX0_9EURY</name>
<dbReference type="SUPFAM" id="SSF46785">
    <property type="entry name" value="Winged helix' DNA-binding domain"/>
    <property type="match status" value="1"/>
</dbReference>
<evidence type="ECO:0000313" key="3">
    <source>
        <dbReference type="EMBL" id="MFC6954458.1"/>
    </source>
</evidence>
<dbReference type="CDD" id="cd00090">
    <property type="entry name" value="HTH_ARSR"/>
    <property type="match status" value="1"/>
</dbReference>
<feature type="domain" description="Methanogenesis regulatory protein FilR1 middle" evidence="1">
    <location>
        <begin position="127"/>
        <end position="255"/>
    </location>
</feature>
<dbReference type="InterPro" id="IPR057527">
    <property type="entry name" value="HVO_A0261-like_N"/>
</dbReference>
<dbReference type="InterPro" id="IPR011991">
    <property type="entry name" value="ArsR-like_HTH"/>
</dbReference>
<dbReference type="Gene3D" id="1.10.10.10">
    <property type="entry name" value="Winged helix-like DNA-binding domain superfamily/Winged helix DNA-binding domain"/>
    <property type="match status" value="1"/>
</dbReference>
<reference evidence="3 4" key="1">
    <citation type="journal article" date="2019" name="Int. J. Syst. Evol. Microbiol.">
        <title>The Global Catalogue of Microorganisms (GCM) 10K type strain sequencing project: providing services to taxonomists for standard genome sequencing and annotation.</title>
        <authorList>
            <consortium name="The Broad Institute Genomics Platform"/>
            <consortium name="The Broad Institute Genome Sequencing Center for Infectious Disease"/>
            <person name="Wu L."/>
            <person name="Ma J."/>
        </authorList>
    </citation>
    <scope>NUCLEOTIDE SEQUENCE [LARGE SCALE GENOMIC DNA]</scope>
    <source>
        <strain evidence="3 4">GX26</strain>
    </source>
</reference>
<keyword evidence="4" id="KW-1185">Reference proteome</keyword>
<evidence type="ECO:0000313" key="4">
    <source>
        <dbReference type="Proteomes" id="UP001596395"/>
    </source>
</evidence>
<evidence type="ECO:0000259" key="1">
    <source>
        <dbReference type="Pfam" id="PF08350"/>
    </source>
</evidence>